<sequence>MQFFKKKLGVQSKRDKYPLGTGSGLRQNPPNSMPNSSTKIASTFEVTSVKKVTDPNFLNKLNLLPPESISYFPGSAPKDLSFSNSKDPNLKLPNGLPPEFISAGTSKSSLLKSSVDMNRKPKNPSLSHLKKKSRFSKIFKSNMKKTSTSLPINLVSPNKLSIPSNPPSPLLKPSLKHTTSAKKNHTSNYKLSSSTKASPTFRNITVPTKIHSFHLFENSSSLASKLHYQDAPNRTDNKGYTPDPEYYNDDSDLDAASYHSIESLVSDPFLISAPNFNTFSLNSRPSESHESDYRALPNSKTAQNSTDEQRFSKNSNYPSLSHPNHSPTKKYSSLNGENAQLRLNHASENNTDNEAAFRLTFDHSSTTQSSSRPLRSSENKNVSEFSNHKTSLTLENSPMVYKNYSYNDFPPSFLQILRQQNKINDGETSSSNVSFSGERKHEKSLSLNDTSSVGYLARNNSRSKQMKKTLLPAKRSIYNANVKSEAYFFKGCAYFDSQEYSKAARYFKRSASLLNPSGLLFYGLCLRHGWGVPQNMPTSFIYFQQAAKIIIDPQARAYERSIQPELLDPTDMDQALHTQSVSKNEEKAEKTTGLEQGDGQSYCYGWGVPKNFKTANKYFALAVHNKYPQAYEALAISYEYGRGVKKSRKKAAYYFRKAEELGISYFGNSWIYKEKFMK</sequence>
<feature type="compositionally biased region" description="Polar residues" evidence="2">
    <location>
        <begin position="24"/>
        <end position="38"/>
    </location>
</feature>
<dbReference type="InterPro" id="IPR052945">
    <property type="entry name" value="Mitotic_Regulator"/>
</dbReference>
<dbReference type="Pfam" id="PF08238">
    <property type="entry name" value="Sel1"/>
    <property type="match status" value="4"/>
</dbReference>
<feature type="region of interest" description="Disordered" evidence="2">
    <location>
        <begin position="157"/>
        <end position="196"/>
    </location>
</feature>
<dbReference type="InterPro" id="IPR006597">
    <property type="entry name" value="Sel1-like"/>
</dbReference>
<feature type="region of interest" description="Disordered" evidence="2">
    <location>
        <begin position="82"/>
        <end position="103"/>
    </location>
</feature>
<keyword evidence="1" id="KW-0802">TPR repeat</keyword>
<accession>A0A2T9Y1L9</accession>
<dbReference type="SMART" id="SM00671">
    <property type="entry name" value="SEL1"/>
    <property type="match status" value="4"/>
</dbReference>
<dbReference type="STRING" id="133381.A0A2T9Y1L9"/>
<keyword evidence="4" id="KW-1185">Reference proteome</keyword>
<comment type="caution">
    <text evidence="3">The sequence shown here is derived from an EMBL/GenBank/DDBJ whole genome shotgun (WGS) entry which is preliminary data.</text>
</comment>
<dbReference type="GO" id="GO:0032153">
    <property type="term" value="C:cell division site"/>
    <property type="evidence" value="ECO:0007669"/>
    <property type="project" value="TreeGrafter"/>
</dbReference>
<feature type="repeat" description="TPR" evidence="1">
    <location>
        <begin position="484"/>
        <end position="517"/>
    </location>
</feature>
<feature type="compositionally biased region" description="Polar residues" evidence="2">
    <location>
        <begin position="298"/>
        <end position="333"/>
    </location>
</feature>
<feature type="region of interest" description="Disordered" evidence="2">
    <location>
        <begin position="1"/>
        <end position="38"/>
    </location>
</feature>
<protein>
    <recommendedName>
        <fullName evidence="5">HCP-like protein</fullName>
    </recommendedName>
</protein>
<feature type="region of interest" description="Disordered" evidence="2">
    <location>
        <begin position="230"/>
        <end position="251"/>
    </location>
</feature>
<organism evidence="3 4">
    <name type="scientific">Smittium megazygosporum</name>
    <dbReference type="NCBI Taxonomy" id="133381"/>
    <lineage>
        <taxon>Eukaryota</taxon>
        <taxon>Fungi</taxon>
        <taxon>Fungi incertae sedis</taxon>
        <taxon>Zoopagomycota</taxon>
        <taxon>Kickxellomycotina</taxon>
        <taxon>Harpellomycetes</taxon>
        <taxon>Harpellales</taxon>
        <taxon>Legeriomycetaceae</taxon>
        <taxon>Smittium</taxon>
    </lineage>
</organism>
<dbReference type="PROSITE" id="PS50005">
    <property type="entry name" value="TPR"/>
    <property type="match status" value="1"/>
</dbReference>
<gene>
    <name evidence="3" type="ORF">BB560_006783</name>
</gene>
<dbReference type="AlphaFoldDB" id="A0A2T9Y1L9"/>
<reference evidence="3 4" key="1">
    <citation type="journal article" date="2018" name="MBio">
        <title>Comparative Genomics Reveals the Core Gene Toolbox for the Fungus-Insect Symbiosis.</title>
        <authorList>
            <person name="Wang Y."/>
            <person name="Stata M."/>
            <person name="Wang W."/>
            <person name="Stajich J.E."/>
            <person name="White M.M."/>
            <person name="Moncalvo J.M."/>
        </authorList>
    </citation>
    <scope>NUCLEOTIDE SEQUENCE [LARGE SCALE GENOMIC DNA]</scope>
    <source>
        <strain evidence="3 4">SC-DP-2</strain>
    </source>
</reference>
<evidence type="ECO:0000256" key="1">
    <source>
        <dbReference type="PROSITE-ProRule" id="PRU00339"/>
    </source>
</evidence>
<evidence type="ECO:0008006" key="5">
    <source>
        <dbReference type="Google" id="ProtNLM"/>
    </source>
</evidence>
<dbReference type="InterPro" id="IPR011990">
    <property type="entry name" value="TPR-like_helical_dom_sf"/>
</dbReference>
<dbReference type="OrthoDB" id="2148946at2759"/>
<evidence type="ECO:0000313" key="4">
    <source>
        <dbReference type="Proteomes" id="UP000245609"/>
    </source>
</evidence>
<evidence type="ECO:0000256" key="2">
    <source>
        <dbReference type="SAM" id="MobiDB-lite"/>
    </source>
</evidence>
<proteinExistence type="predicted"/>
<dbReference type="PANTHER" id="PTHR43628">
    <property type="entry name" value="ACTIVATOR OF C KINASE PROTEIN 1-RELATED"/>
    <property type="match status" value="1"/>
</dbReference>
<feature type="region of interest" description="Disordered" evidence="2">
    <location>
        <begin position="282"/>
        <end position="333"/>
    </location>
</feature>
<feature type="compositionally biased region" description="Polar residues" evidence="2">
    <location>
        <begin position="186"/>
        <end position="196"/>
    </location>
</feature>
<dbReference type="PANTHER" id="PTHR43628:SF1">
    <property type="entry name" value="CHITIN SYNTHASE REGULATORY FACTOR 2-RELATED"/>
    <property type="match status" value="1"/>
</dbReference>
<dbReference type="GO" id="GO:0010972">
    <property type="term" value="P:negative regulation of G2/M transition of mitotic cell cycle"/>
    <property type="evidence" value="ECO:0007669"/>
    <property type="project" value="TreeGrafter"/>
</dbReference>
<evidence type="ECO:0000313" key="3">
    <source>
        <dbReference type="EMBL" id="PVU86249.1"/>
    </source>
</evidence>
<dbReference type="Proteomes" id="UP000245609">
    <property type="component" value="Unassembled WGS sequence"/>
</dbReference>
<name>A0A2T9Y1L9_9FUNG</name>
<dbReference type="SUPFAM" id="SSF81901">
    <property type="entry name" value="HCP-like"/>
    <property type="match status" value="2"/>
</dbReference>
<dbReference type="Gene3D" id="1.25.40.10">
    <property type="entry name" value="Tetratricopeptide repeat domain"/>
    <property type="match status" value="1"/>
</dbReference>
<dbReference type="InterPro" id="IPR019734">
    <property type="entry name" value="TPR_rpt"/>
</dbReference>
<dbReference type="EMBL" id="MBFS01003514">
    <property type="protein sequence ID" value="PVU86249.1"/>
    <property type="molecule type" value="Genomic_DNA"/>
</dbReference>
<feature type="region of interest" description="Disordered" evidence="2">
    <location>
        <begin position="362"/>
        <end position="386"/>
    </location>
</feature>